<dbReference type="AlphaFoldDB" id="A0A7S1YP97"/>
<dbReference type="EMBL" id="HBGN01001184">
    <property type="protein sequence ID" value="CAD9314354.1"/>
    <property type="molecule type" value="Transcribed_RNA"/>
</dbReference>
<organism evidence="1">
    <name type="scientific">Ditylum brightwellii</name>
    <dbReference type="NCBI Taxonomy" id="49249"/>
    <lineage>
        <taxon>Eukaryota</taxon>
        <taxon>Sar</taxon>
        <taxon>Stramenopiles</taxon>
        <taxon>Ochrophyta</taxon>
        <taxon>Bacillariophyta</taxon>
        <taxon>Mediophyceae</taxon>
        <taxon>Lithodesmiophycidae</taxon>
        <taxon>Lithodesmiales</taxon>
        <taxon>Lithodesmiaceae</taxon>
        <taxon>Ditylum</taxon>
    </lineage>
</organism>
<reference evidence="1" key="1">
    <citation type="submission" date="2021-01" db="EMBL/GenBank/DDBJ databases">
        <authorList>
            <person name="Corre E."/>
            <person name="Pelletier E."/>
            <person name="Niang G."/>
            <person name="Scheremetjew M."/>
            <person name="Finn R."/>
            <person name="Kale V."/>
            <person name="Holt S."/>
            <person name="Cochrane G."/>
            <person name="Meng A."/>
            <person name="Brown T."/>
            <person name="Cohen L."/>
        </authorList>
    </citation>
    <scope>NUCLEOTIDE SEQUENCE</scope>
    <source>
        <strain evidence="1">Pop2</strain>
    </source>
</reference>
<proteinExistence type="predicted"/>
<accession>A0A7S1YP97</accession>
<evidence type="ECO:0000313" key="1">
    <source>
        <dbReference type="EMBL" id="CAD9314354.1"/>
    </source>
</evidence>
<gene>
    <name evidence="1" type="ORF">DBRI1063_LOCUS760</name>
</gene>
<protein>
    <submittedName>
        <fullName evidence="1">Uncharacterized protein</fullName>
    </submittedName>
</protein>
<name>A0A7S1YP97_9STRA</name>
<sequence length="215" mass="23535">MHMLHAFYPQLQEKSSNFDHDLLVSHKKADFAITIIYHSITPPFNMKTSLATVLGACAAIAALAPGSSAFSQTSIQTPKPSFTTRRNMFGGAGAAAPLEEDDPEKEKQMEAMAKAMNMPLSEYKLAMNARARFEEACNKARVSAGEKGVTVERDGNAATKFLEVTITEDGKKLGKADLEKELVAAFKSSREQSKATRDGEQQKMLQFIAEESKKL</sequence>